<dbReference type="Gene3D" id="3.80.10.10">
    <property type="entry name" value="Ribonuclease Inhibitor"/>
    <property type="match status" value="1"/>
</dbReference>
<dbReference type="OMA" id="HYCEDHG"/>
<name>A0A803LGI2_CHEQI</name>
<dbReference type="Proteomes" id="UP000596660">
    <property type="component" value="Unplaced"/>
</dbReference>
<dbReference type="Gene3D" id="1.20.1280.50">
    <property type="match status" value="1"/>
</dbReference>
<evidence type="ECO:0000313" key="3">
    <source>
        <dbReference type="Proteomes" id="UP000596660"/>
    </source>
</evidence>
<dbReference type="SUPFAM" id="SSF81383">
    <property type="entry name" value="F-box domain"/>
    <property type="match status" value="1"/>
</dbReference>
<dbReference type="InterPro" id="IPR036047">
    <property type="entry name" value="F-box-like_dom_sf"/>
</dbReference>
<dbReference type="Pfam" id="PF00646">
    <property type="entry name" value="F-box"/>
    <property type="match status" value="1"/>
</dbReference>
<dbReference type="OrthoDB" id="613853at2759"/>
<dbReference type="InterPro" id="IPR053772">
    <property type="entry name" value="At1g61320/At1g61330-like"/>
</dbReference>
<sequence>MATTKLRKLDALKRCKRMVAEDRISDMPDEILCHILTRLTLKEAIATGVLSERWKNLWASCPNLNFGCLKLLKMGERTYVRCIDNILRQYNAQNLHKFRIVRPSDISGQYLDEWISFAINHGVCELDLNLNVSFIPGYSNNYYFPAHFFASPNVFESLTDLCLRTVNLTDDVFNLILSSCFSLERFILEFSYGLVNAINTAPHPNLKSLELYCCHHLQYLQVFAPNLISFKYDGNITTLSIKDAKQLASLRLSIFPVYKSTVILPRAKNFVFTQFSSHFANLKSLVISAHLFKDMSDFTELCVFSNLKRLEVDVKFTWVTYLAYSVVASIIRGAPLLELLEIVLPPFIPTWQEYPALELASMSPHQNLKEVKLFGFRGDKKTMEFLSYLSKNTVSLQKINITARFAIRHGEDLTVDNTLHWKIDAAEHAKNCVVQLRQTMHGNTQLLFHDG</sequence>
<dbReference type="Pfam" id="PF23622">
    <property type="entry name" value="LRR_At1g61320_AtMIF1"/>
    <property type="match status" value="1"/>
</dbReference>
<accession>A0A803LGI2</accession>
<reference evidence="2" key="2">
    <citation type="submission" date="2021-03" db="UniProtKB">
        <authorList>
            <consortium name="EnsemblPlants"/>
        </authorList>
    </citation>
    <scope>IDENTIFICATION</scope>
</reference>
<evidence type="ECO:0000259" key="1">
    <source>
        <dbReference type="PROSITE" id="PS50181"/>
    </source>
</evidence>
<keyword evidence="3" id="KW-1185">Reference proteome</keyword>
<dbReference type="SUPFAM" id="SSF52047">
    <property type="entry name" value="RNI-like"/>
    <property type="match status" value="1"/>
</dbReference>
<dbReference type="PANTHER" id="PTHR34145">
    <property type="entry name" value="OS02G0105600 PROTEIN"/>
    <property type="match status" value="1"/>
</dbReference>
<dbReference type="KEGG" id="cqi:110739672"/>
<dbReference type="InterPro" id="IPR055357">
    <property type="entry name" value="LRR_At1g61320_AtMIF1"/>
</dbReference>
<protein>
    <recommendedName>
        <fullName evidence="1">F-box domain-containing protein</fullName>
    </recommendedName>
</protein>
<dbReference type="EnsemblPlants" id="AUR62013079-RA">
    <property type="protein sequence ID" value="AUR62013079-RA:cds"/>
    <property type="gene ID" value="AUR62013079"/>
</dbReference>
<dbReference type="PROSITE" id="PS50181">
    <property type="entry name" value="FBOX"/>
    <property type="match status" value="1"/>
</dbReference>
<organism evidence="2 3">
    <name type="scientific">Chenopodium quinoa</name>
    <name type="common">Quinoa</name>
    <dbReference type="NCBI Taxonomy" id="63459"/>
    <lineage>
        <taxon>Eukaryota</taxon>
        <taxon>Viridiplantae</taxon>
        <taxon>Streptophyta</taxon>
        <taxon>Embryophyta</taxon>
        <taxon>Tracheophyta</taxon>
        <taxon>Spermatophyta</taxon>
        <taxon>Magnoliopsida</taxon>
        <taxon>eudicotyledons</taxon>
        <taxon>Gunneridae</taxon>
        <taxon>Pentapetalae</taxon>
        <taxon>Caryophyllales</taxon>
        <taxon>Chenopodiaceae</taxon>
        <taxon>Chenopodioideae</taxon>
        <taxon>Atripliceae</taxon>
        <taxon>Chenopodium</taxon>
    </lineage>
</organism>
<feature type="domain" description="F-box" evidence="1">
    <location>
        <begin position="21"/>
        <end position="69"/>
    </location>
</feature>
<dbReference type="AlphaFoldDB" id="A0A803LGI2"/>
<dbReference type="PANTHER" id="PTHR34145:SF28">
    <property type="entry name" value="F-BOX DOMAIN-CONTAINING PROTEIN"/>
    <property type="match status" value="1"/>
</dbReference>
<proteinExistence type="predicted"/>
<dbReference type="CDD" id="cd22160">
    <property type="entry name" value="F-box_AtFBL13-like"/>
    <property type="match status" value="1"/>
</dbReference>
<evidence type="ECO:0000313" key="2">
    <source>
        <dbReference type="EnsemblPlants" id="AUR62013079-RA:cds"/>
    </source>
</evidence>
<dbReference type="Gramene" id="AUR62013079-RA">
    <property type="protein sequence ID" value="AUR62013079-RA:cds"/>
    <property type="gene ID" value="AUR62013079"/>
</dbReference>
<reference evidence="2" key="1">
    <citation type="journal article" date="2017" name="Nature">
        <title>The genome of Chenopodium quinoa.</title>
        <authorList>
            <person name="Jarvis D.E."/>
            <person name="Ho Y.S."/>
            <person name="Lightfoot D.J."/>
            <person name="Schmoeckel S.M."/>
            <person name="Li B."/>
            <person name="Borm T.J.A."/>
            <person name="Ohyanagi H."/>
            <person name="Mineta K."/>
            <person name="Michell C.T."/>
            <person name="Saber N."/>
            <person name="Kharbatia N.M."/>
            <person name="Rupper R.R."/>
            <person name="Sharp A.R."/>
            <person name="Dally N."/>
            <person name="Boughton B.A."/>
            <person name="Woo Y.H."/>
            <person name="Gao G."/>
            <person name="Schijlen E.G.W.M."/>
            <person name="Guo X."/>
            <person name="Momin A.A."/>
            <person name="Negrao S."/>
            <person name="Al-Babili S."/>
            <person name="Gehring C."/>
            <person name="Roessner U."/>
            <person name="Jung C."/>
            <person name="Murphy K."/>
            <person name="Arold S.T."/>
            <person name="Gojobori T."/>
            <person name="van der Linden C.G."/>
            <person name="van Loo E.N."/>
            <person name="Jellen E.N."/>
            <person name="Maughan P.J."/>
            <person name="Tester M."/>
        </authorList>
    </citation>
    <scope>NUCLEOTIDE SEQUENCE [LARGE SCALE GENOMIC DNA]</scope>
    <source>
        <strain evidence="2">cv. PI 614886</strain>
    </source>
</reference>
<dbReference type="InterPro" id="IPR053781">
    <property type="entry name" value="F-box_AtFBL13-like"/>
</dbReference>
<dbReference type="SMART" id="SM00256">
    <property type="entry name" value="FBOX"/>
    <property type="match status" value="1"/>
</dbReference>
<dbReference type="InterPro" id="IPR001810">
    <property type="entry name" value="F-box_dom"/>
</dbReference>
<dbReference type="InterPro" id="IPR032675">
    <property type="entry name" value="LRR_dom_sf"/>
</dbReference>
<gene>
    <name evidence="2" type="primary">LOC110739672</name>
</gene>
<dbReference type="RefSeq" id="XP_021775821.1">
    <property type="nucleotide sequence ID" value="XM_021920129.1"/>
</dbReference>
<dbReference type="GeneID" id="110739672"/>